<name>A0ABT4VUL5_9HYPH</name>
<dbReference type="RefSeq" id="WP_271092267.1">
    <property type="nucleotide sequence ID" value="NZ_JAPJZH010000022.1"/>
</dbReference>
<dbReference type="Pfam" id="PF24514">
    <property type="entry name" value="SpaA_4"/>
    <property type="match status" value="2"/>
</dbReference>
<dbReference type="InterPro" id="IPR036709">
    <property type="entry name" value="Autotransporte_beta_dom_sf"/>
</dbReference>
<dbReference type="PANTHER" id="PTHR34819">
    <property type="entry name" value="LARGE CYSTEINE-RICH PERIPLASMIC PROTEIN OMCB"/>
    <property type="match status" value="1"/>
</dbReference>
<keyword evidence="8" id="KW-1185">Reference proteome</keyword>
<evidence type="ECO:0000256" key="1">
    <source>
        <dbReference type="ARBA" id="ARBA00004138"/>
    </source>
</evidence>
<dbReference type="EMBL" id="JAPJZH010000022">
    <property type="protein sequence ID" value="MDA4848404.1"/>
    <property type="molecule type" value="Genomic_DNA"/>
</dbReference>
<keyword evidence="3" id="KW-0963">Cytoplasm</keyword>
<evidence type="ECO:0000256" key="5">
    <source>
        <dbReference type="ARBA" id="ARBA00023273"/>
    </source>
</evidence>
<feature type="domain" description="Autotransporter" evidence="6">
    <location>
        <begin position="1029"/>
        <end position="1283"/>
    </location>
</feature>
<dbReference type="Pfam" id="PF22544">
    <property type="entry name" value="HYDIN_VesB_CFA65-like_Ig"/>
    <property type="match status" value="1"/>
</dbReference>
<dbReference type="InterPro" id="IPR005546">
    <property type="entry name" value="Autotransporte_beta"/>
</dbReference>
<organism evidence="7 8">
    <name type="scientific">Hoeflea poritis</name>
    <dbReference type="NCBI Taxonomy" id="2993659"/>
    <lineage>
        <taxon>Bacteria</taxon>
        <taxon>Pseudomonadati</taxon>
        <taxon>Pseudomonadota</taxon>
        <taxon>Alphaproteobacteria</taxon>
        <taxon>Hyphomicrobiales</taxon>
        <taxon>Rhizobiaceae</taxon>
        <taxon>Hoeflea</taxon>
    </lineage>
</organism>
<keyword evidence="5" id="KW-0966">Cell projection</keyword>
<sequence>MAAPTAAQTTNADLSVTLVDDVDPIVAGDALTYTATVSNAGPQTATDVISTMTLPPEVTFVSTAGCNNDPGGVAACDLGDIASGASAQYTVTVSTTDTGMSGTITNSVEVDSGVPDSNSGNNTATEDTLVNRPNADLSVTLVDDADPIVAGDTLTYTVTVSNAGPQTATGAFSTMTLPSEVAFVSTSGCNQDPGGVSICSLGDIAPGASAQYTVTVSTTDTGMSGTITNSVQVGSGVPDSNFGNNTTTEDTFVNRPNADLSVTLVDDADPIVAGDTLTYTVTVSNAGPQTATGAFSTMTLPSEVAFVSTSGCNQDPGGVSICSLGDIAPGASAQYTVTVSTTDTGMSGTITNSVQVGSGVPDSNFGNNTTTEDTFVNRPNADLSVTLVDDTDPIVAGDTLTYTVTVSNTGPQTATSVSSVMSLPTGVAFMSTSGCNQDPLGVSICSLGDIAPGGSAQYTVAVSVDAGTSGIITNAVQVISNVPDSVFANNSTTEDTVVNVPVSRVTIIQDTFPDDAEDFLFTATGGLTPSGFGLDDDADPTLLNTRQYIDVDPGSYSISQAAVTGYVTTVSCVGDGGDATISGTTVSFELTASRDITCTFTSLDITLTGTIVVIKDAVPDGPRDFSFTTTGGLTPATFDLDDDADGALSNTQIFSNVLAGSYTISETATPGYSTALRCVDPDGGTTTSVGTATVDLDAGETVTCTFTNTGASEINVTGNGVVIVDGDAAPDAADDTDFGSSDITAGAATRTFTIENTGTDTLNLTGGMPLVVIGGTHASDFTVTVDPAASIAPGGSTTFSIAFDPSALGTRTATVTIANDDSDEDPYNFAIQGTGTGAGSIVIVQQITGPDTSVAFSSATAALNFTLTTVNGLAQRTIASIAVGTYSLAAADLTATGYSFTSIACDDTDSNGDLPTRVAMIDLDAGETVTCTFSALESGETTARIIEDFIGARLTMLNTHQPERERRLNRVRGGSGGSSTGSVSAFGVPVTNPLPVDATINTNTAYFATSFARFIDPAFAIAGNDRSNGGGAAWDLWTEGHISGFADGASGNGDFGIVYVGVDYLAKPGLLIGVVAEIDWLETDAPATPGQTSGVGWMAGPYLTARMIDDVYFDGRVMWGQSRNKISPFGTYTDRFDTDRWLAAGSLTGDLAFNRWMISPTLAFQYIEERQKAYTDSLGVPIPGRTLSQGDVRLGPRISYQHHYDSGTLSPFVSFDGIYAFGEGGTFSTGTLAASAEGLRGQVKAGFDWRHKTGATVSLQMNYDGIGGGFDAYGGALAVSVPLN</sequence>
<dbReference type="NCBIfam" id="TIGR01451">
    <property type="entry name" value="B_ant_repeat"/>
    <property type="match status" value="4"/>
</dbReference>
<dbReference type="InterPro" id="IPR051172">
    <property type="entry name" value="Chlamydia_OmcB"/>
</dbReference>
<dbReference type="Gene3D" id="2.40.128.130">
    <property type="entry name" value="Autotransporter beta-domain"/>
    <property type="match status" value="1"/>
</dbReference>
<evidence type="ECO:0000313" key="7">
    <source>
        <dbReference type="EMBL" id="MDA4848404.1"/>
    </source>
</evidence>
<proteinExistence type="predicted"/>
<dbReference type="Pfam" id="PF01345">
    <property type="entry name" value="DUF11"/>
    <property type="match status" value="4"/>
</dbReference>
<protein>
    <submittedName>
        <fullName evidence="7">Choice-of-anchor D domain-containing protein</fullName>
    </submittedName>
</protein>
<evidence type="ECO:0000256" key="2">
    <source>
        <dbReference type="ARBA" id="ARBA00004496"/>
    </source>
</evidence>
<evidence type="ECO:0000256" key="3">
    <source>
        <dbReference type="ARBA" id="ARBA00022490"/>
    </source>
</evidence>
<dbReference type="Pfam" id="PF03797">
    <property type="entry name" value="Autotransporter"/>
    <property type="match status" value="1"/>
</dbReference>
<evidence type="ECO:0000313" key="8">
    <source>
        <dbReference type="Proteomes" id="UP001148313"/>
    </source>
</evidence>
<evidence type="ECO:0000259" key="6">
    <source>
        <dbReference type="PROSITE" id="PS51208"/>
    </source>
</evidence>
<dbReference type="Gene3D" id="2.60.40.10">
    <property type="entry name" value="Immunoglobulins"/>
    <property type="match status" value="5"/>
</dbReference>
<dbReference type="InterPro" id="IPR047589">
    <property type="entry name" value="DUF11_rpt"/>
</dbReference>
<dbReference type="InterPro" id="IPR001434">
    <property type="entry name" value="OmcB-like_DUF11"/>
</dbReference>
<dbReference type="SMART" id="SM00869">
    <property type="entry name" value="Autotransporter"/>
    <property type="match status" value="1"/>
</dbReference>
<dbReference type="PROSITE" id="PS51208">
    <property type="entry name" value="AUTOTRANSPORTER"/>
    <property type="match status" value="1"/>
</dbReference>
<evidence type="ECO:0000256" key="4">
    <source>
        <dbReference type="ARBA" id="ARBA00023069"/>
    </source>
</evidence>
<keyword evidence="4" id="KW-0969">Cilium</keyword>
<dbReference type="NCBIfam" id="NF012200">
    <property type="entry name" value="choice_anch_D"/>
    <property type="match status" value="1"/>
</dbReference>
<gene>
    <name evidence="7" type="ORF">OOZ53_23805</name>
</gene>
<accession>A0ABT4VUL5</accession>
<dbReference type="Proteomes" id="UP001148313">
    <property type="component" value="Unassembled WGS sequence"/>
</dbReference>
<comment type="caution">
    <text evidence="7">The sequence shown here is derived from an EMBL/GenBank/DDBJ whole genome shotgun (WGS) entry which is preliminary data.</text>
</comment>
<reference evidence="7" key="1">
    <citation type="submission" date="2022-11" db="EMBL/GenBank/DDBJ databases">
        <title>Hoeflea poritis sp. nov., isolated from scleractinian coral Porites lutea.</title>
        <authorList>
            <person name="Zhang G."/>
            <person name="Wei Q."/>
            <person name="Cai L."/>
        </authorList>
    </citation>
    <scope>NUCLEOTIDE SEQUENCE</scope>
    <source>
        <strain evidence="7">E7-10</strain>
    </source>
</reference>
<dbReference type="InterPro" id="IPR055371">
    <property type="entry name" value="SpaA_PFL_dom_4"/>
</dbReference>
<dbReference type="InterPro" id="IPR013783">
    <property type="entry name" value="Ig-like_fold"/>
</dbReference>
<dbReference type="SUPFAM" id="SSF103515">
    <property type="entry name" value="Autotransporter"/>
    <property type="match status" value="1"/>
</dbReference>
<dbReference type="PANTHER" id="PTHR34819:SF3">
    <property type="entry name" value="CELL SURFACE PROTEIN"/>
    <property type="match status" value="1"/>
</dbReference>
<comment type="subcellular location">
    <subcellularLocation>
        <location evidence="1">Cell projection</location>
        <location evidence="1">Cilium</location>
    </subcellularLocation>
    <subcellularLocation>
        <location evidence="2">Cytoplasm</location>
    </subcellularLocation>
</comment>
<dbReference type="InterPro" id="IPR053879">
    <property type="entry name" value="HYDIN_VesB_CFA65-like_Ig"/>
</dbReference>